<organism evidence="7 10">
    <name type="scientific">Myxococcus fulvus</name>
    <dbReference type="NCBI Taxonomy" id="33"/>
    <lineage>
        <taxon>Bacteria</taxon>
        <taxon>Pseudomonadati</taxon>
        <taxon>Myxococcota</taxon>
        <taxon>Myxococcia</taxon>
        <taxon>Myxococcales</taxon>
        <taxon>Cystobacterineae</taxon>
        <taxon>Myxococcaceae</taxon>
        <taxon>Myxococcus</taxon>
    </lineage>
</organism>
<gene>
    <name evidence="7" type="ORF">MFU01_23780</name>
    <name evidence="8" type="ORF">SAMN05443572_10439</name>
</gene>
<evidence type="ECO:0000259" key="6">
    <source>
        <dbReference type="PROSITE" id="PS50931"/>
    </source>
</evidence>
<dbReference type="Pfam" id="PF03466">
    <property type="entry name" value="LysR_substrate"/>
    <property type="match status" value="1"/>
</dbReference>
<protein>
    <submittedName>
        <fullName evidence="7">LysR family transcriptional regulator</fullName>
    </submittedName>
    <submittedName>
        <fullName evidence="8">Transcriptional regulator, LysR family</fullName>
    </submittedName>
</protein>
<feature type="compositionally biased region" description="Basic residues" evidence="5">
    <location>
        <begin position="313"/>
        <end position="322"/>
    </location>
</feature>
<proteinExistence type="inferred from homology"/>
<dbReference type="GO" id="GO:0003677">
    <property type="term" value="F:DNA binding"/>
    <property type="evidence" value="ECO:0007669"/>
    <property type="project" value="UniProtKB-KW"/>
</dbReference>
<sequence length="322" mass="35186">MFNVVDLRQVDLNLLVVFATVFRERSVKRAAERLFVGQSAVSMALGRLRELLQDDLFVKVASGVEPTSKAVTLEPLVLQALELVHGAVYAVRPFDPASASRIIRVGLSDDLELWLLPVLLDVLRSAAPGVTLVVRGSHWYTGLGLVERGEVDLALGVLPKPGAALAAETLFHERFTSIFDPALVEGPLTLKRFLGVAHVMANVSGDLVGLVDEALQAEGRRRYVAATVPGFATLGSLVRGRPLIATLPGMAAAQLARAHGLAMSEPPVAMSRYPLSMVWHTKTENDAALQWFRQQVREQVPRLVPPESPVQASRRRPPRRRR</sequence>
<feature type="region of interest" description="Disordered" evidence="5">
    <location>
        <begin position="302"/>
        <end position="322"/>
    </location>
</feature>
<reference evidence="7 10" key="2">
    <citation type="submission" date="2019-07" db="EMBL/GenBank/DDBJ databases">
        <title>Whole genome shotgun sequence of Myxococcus fulvus NBRC 100333.</title>
        <authorList>
            <person name="Hosoyama A."/>
            <person name="Uohara A."/>
            <person name="Ohji S."/>
            <person name="Ichikawa N."/>
        </authorList>
    </citation>
    <scope>NUCLEOTIDE SEQUENCE [LARGE SCALE GENOMIC DNA]</scope>
    <source>
        <strain evidence="7 10">NBRC 100333</strain>
    </source>
</reference>
<dbReference type="PANTHER" id="PTHR30118">
    <property type="entry name" value="HTH-TYPE TRANSCRIPTIONAL REGULATOR LEUO-RELATED"/>
    <property type="match status" value="1"/>
</dbReference>
<reference evidence="8 9" key="1">
    <citation type="submission" date="2016-10" db="EMBL/GenBank/DDBJ databases">
        <authorList>
            <person name="Varghese N."/>
            <person name="Submissions S."/>
        </authorList>
    </citation>
    <scope>NUCLEOTIDE SEQUENCE [LARGE SCALE GENOMIC DNA]</scope>
    <source>
        <strain evidence="8 9">DSM 16525</strain>
    </source>
</reference>
<dbReference type="SUPFAM" id="SSF46785">
    <property type="entry name" value="Winged helix' DNA-binding domain"/>
    <property type="match status" value="1"/>
</dbReference>
<accession>A0A511SZK8</accession>
<dbReference type="Proteomes" id="UP000321514">
    <property type="component" value="Unassembled WGS sequence"/>
</dbReference>
<dbReference type="PANTHER" id="PTHR30118:SF15">
    <property type="entry name" value="TRANSCRIPTIONAL REGULATORY PROTEIN"/>
    <property type="match status" value="1"/>
</dbReference>
<comment type="caution">
    <text evidence="7">The sequence shown here is derived from an EMBL/GenBank/DDBJ whole genome shotgun (WGS) entry which is preliminary data.</text>
</comment>
<dbReference type="Proteomes" id="UP000183760">
    <property type="component" value="Unassembled WGS sequence"/>
</dbReference>
<dbReference type="Gene3D" id="3.40.190.10">
    <property type="entry name" value="Periplasmic binding protein-like II"/>
    <property type="match status" value="2"/>
</dbReference>
<evidence type="ECO:0000256" key="4">
    <source>
        <dbReference type="ARBA" id="ARBA00023163"/>
    </source>
</evidence>
<dbReference type="STRING" id="1334629.MFUL124B02_36675"/>
<evidence type="ECO:0000313" key="9">
    <source>
        <dbReference type="Proteomes" id="UP000183760"/>
    </source>
</evidence>
<comment type="similarity">
    <text evidence="1">Belongs to the LysR transcriptional regulatory family.</text>
</comment>
<dbReference type="AlphaFoldDB" id="A0A511SZK8"/>
<dbReference type="InterPro" id="IPR005119">
    <property type="entry name" value="LysR_subst-bd"/>
</dbReference>
<dbReference type="EMBL" id="FOIB01000004">
    <property type="protein sequence ID" value="SET95316.1"/>
    <property type="molecule type" value="Genomic_DNA"/>
</dbReference>
<evidence type="ECO:0000256" key="1">
    <source>
        <dbReference type="ARBA" id="ARBA00009437"/>
    </source>
</evidence>
<dbReference type="PROSITE" id="PS50931">
    <property type="entry name" value="HTH_LYSR"/>
    <property type="match status" value="1"/>
</dbReference>
<evidence type="ECO:0000256" key="2">
    <source>
        <dbReference type="ARBA" id="ARBA00023015"/>
    </source>
</evidence>
<dbReference type="InterPro" id="IPR050389">
    <property type="entry name" value="LysR-type_TF"/>
</dbReference>
<dbReference type="RefSeq" id="WP_074953080.1">
    <property type="nucleotide sequence ID" value="NZ_BJXR01000023.1"/>
</dbReference>
<dbReference type="InterPro" id="IPR036390">
    <property type="entry name" value="WH_DNA-bd_sf"/>
</dbReference>
<evidence type="ECO:0000256" key="3">
    <source>
        <dbReference type="ARBA" id="ARBA00023125"/>
    </source>
</evidence>
<evidence type="ECO:0000313" key="10">
    <source>
        <dbReference type="Proteomes" id="UP000321514"/>
    </source>
</evidence>
<dbReference type="EMBL" id="BJXR01000023">
    <property type="protein sequence ID" value="GEN07341.1"/>
    <property type="molecule type" value="Genomic_DNA"/>
</dbReference>
<keyword evidence="4" id="KW-0804">Transcription</keyword>
<dbReference type="SUPFAM" id="SSF53850">
    <property type="entry name" value="Periplasmic binding protein-like II"/>
    <property type="match status" value="1"/>
</dbReference>
<name>A0A511SZK8_MYXFU</name>
<evidence type="ECO:0000313" key="7">
    <source>
        <dbReference type="EMBL" id="GEN07341.1"/>
    </source>
</evidence>
<keyword evidence="9" id="KW-1185">Reference proteome</keyword>
<keyword evidence="3" id="KW-0238">DNA-binding</keyword>
<dbReference type="InterPro" id="IPR036388">
    <property type="entry name" value="WH-like_DNA-bd_sf"/>
</dbReference>
<dbReference type="Pfam" id="PF00126">
    <property type="entry name" value="HTH_1"/>
    <property type="match status" value="1"/>
</dbReference>
<dbReference type="GO" id="GO:0003700">
    <property type="term" value="F:DNA-binding transcription factor activity"/>
    <property type="evidence" value="ECO:0007669"/>
    <property type="project" value="InterPro"/>
</dbReference>
<dbReference type="Gene3D" id="1.10.10.10">
    <property type="entry name" value="Winged helix-like DNA-binding domain superfamily/Winged helix DNA-binding domain"/>
    <property type="match status" value="1"/>
</dbReference>
<evidence type="ECO:0000256" key="5">
    <source>
        <dbReference type="SAM" id="MobiDB-lite"/>
    </source>
</evidence>
<dbReference type="InterPro" id="IPR000847">
    <property type="entry name" value="LysR_HTH_N"/>
</dbReference>
<feature type="domain" description="HTH lysR-type" evidence="6">
    <location>
        <begin position="10"/>
        <end position="67"/>
    </location>
</feature>
<evidence type="ECO:0000313" key="8">
    <source>
        <dbReference type="EMBL" id="SET95316.1"/>
    </source>
</evidence>
<keyword evidence="2" id="KW-0805">Transcription regulation</keyword>